<dbReference type="GO" id="GO:0008704">
    <property type="term" value="F:5-carboxymethyl-2-hydroxymuconate delta-isomerase activity"/>
    <property type="evidence" value="ECO:0007669"/>
    <property type="project" value="InterPro"/>
</dbReference>
<dbReference type="KEGG" id="aei:AOY20_07460"/>
<dbReference type="Proteomes" id="UP000064939">
    <property type="component" value="Chromosome"/>
</dbReference>
<dbReference type="STRING" id="1324350.AOY20_07460"/>
<dbReference type="CDD" id="cd00580">
    <property type="entry name" value="CHMI"/>
    <property type="match status" value="1"/>
</dbReference>
<keyword evidence="2" id="KW-1185">Reference proteome</keyword>
<dbReference type="EMBL" id="CP012808">
    <property type="protein sequence ID" value="ALH95386.1"/>
    <property type="molecule type" value="Genomic_DNA"/>
</dbReference>
<evidence type="ECO:0000313" key="1">
    <source>
        <dbReference type="EMBL" id="ALH95386.1"/>
    </source>
</evidence>
<protein>
    <submittedName>
        <fullName evidence="1">5-carboxymethyl-2-hydroxymuconate isomerase</fullName>
    </submittedName>
</protein>
<dbReference type="Gene3D" id="3.30.429.10">
    <property type="entry name" value="Macrophage Migration Inhibitory Factor"/>
    <property type="match status" value="1"/>
</dbReference>
<sequence>MPHIHVEYSDNIENFEAKPLLTALNQCLVVGEYATAVDIKSRAMCQKDYVIGINEQSQGYVHVKISLLTGRSLEIRQAISEKALGVLIEYLPKQSKVEIQACIEIIEMPKETYSKKIIQVY</sequence>
<dbReference type="InterPro" id="IPR014347">
    <property type="entry name" value="Tautomerase/MIF_sf"/>
</dbReference>
<proteinExistence type="predicted"/>
<dbReference type="OrthoDB" id="9814215at2"/>
<dbReference type="AlphaFoldDB" id="A0A0N9W310"/>
<keyword evidence="1" id="KW-0413">Isomerase</keyword>
<dbReference type="Pfam" id="PF02962">
    <property type="entry name" value="CHMI"/>
    <property type="match status" value="1"/>
</dbReference>
<dbReference type="SUPFAM" id="SSF55331">
    <property type="entry name" value="Tautomerase/MIF"/>
    <property type="match status" value="1"/>
</dbReference>
<evidence type="ECO:0000313" key="2">
    <source>
        <dbReference type="Proteomes" id="UP000064939"/>
    </source>
</evidence>
<reference evidence="1 2" key="1">
    <citation type="journal article" date="2015" name="Int. J. Syst. Evol. Microbiol.">
        <title>Acinetobacter equi sp. nov. isolated from horse faeces.</title>
        <authorList>
            <person name="Poppel M.T."/>
            <person name="Skiebe E."/>
            <person name="Laue M."/>
            <person name="Bergmann H."/>
            <person name="Ebersberger I."/>
            <person name="Garn T."/>
            <person name="Fruth A."/>
            <person name="Baumgardt S."/>
            <person name="Busse H.J."/>
            <person name="Wilharm G."/>
        </authorList>
    </citation>
    <scope>NUCLEOTIDE SEQUENCE [LARGE SCALE GENOMIC DNA]</scope>
    <source>
        <strain evidence="1 2">114</strain>
    </source>
</reference>
<organism evidence="1 2">
    <name type="scientific">Acinetobacter equi</name>
    <dbReference type="NCBI Taxonomy" id="1324350"/>
    <lineage>
        <taxon>Bacteria</taxon>
        <taxon>Pseudomonadati</taxon>
        <taxon>Pseudomonadota</taxon>
        <taxon>Gammaproteobacteria</taxon>
        <taxon>Moraxellales</taxon>
        <taxon>Moraxellaceae</taxon>
        <taxon>Acinetobacter</taxon>
    </lineage>
</organism>
<name>A0A0N9W310_9GAMM</name>
<accession>A0A0N9W310</accession>
<dbReference type="PANTHER" id="PTHR37950">
    <property type="entry name" value="4-HYDROXYPHENYLACETATE CATABOLISM PROTEIN"/>
    <property type="match status" value="1"/>
</dbReference>
<dbReference type="PANTHER" id="PTHR37950:SF1">
    <property type="entry name" value="4-HYDROXYPHENYLACETATE CATABOLISM PROTEIN"/>
    <property type="match status" value="1"/>
</dbReference>
<gene>
    <name evidence="1" type="ORF">AOY20_07460</name>
</gene>
<dbReference type="RefSeq" id="WP_054581278.1">
    <property type="nucleotide sequence ID" value="NZ_CP012808.1"/>
</dbReference>
<dbReference type="InterPro" id="IPR004220">
    <property type="entry name" value="5-COMe_2-OHmuconate_Isoase"/>
</dbReference>